<keyword evidence="1" id="KW-0689">Ribosomal protein</keyword>
<dbReference type="InterPro" id="IPR036583">
    <property type="entry name" value="23S_rRNA_IVS_sf"/>
</dbReference>
<dbReference type="GO" id="GO:0005840">
    <property type="term" value="C:ribosome"/>
    <property type="evidence" value="ECO:0007669"/>
    <property type="project" value="UniProtKB-KW"/>
</dbReference>
<dbReference type="EMBL" id="BBLT01000002">
    <property type="protein sequence ID" value="GAL83946.1"/>
    <property type="molecule type" value="Genomic_DNA"/>
</dbReference>
<dbReference type="PANTHER" id="PTHR38471:SF2">
    <property type="entry name" value="FOUR HELIX BUNDLE PROTEIN"/>
    <property type="match status" value="1"/>
</dbReference>
<protein>
    <submittedName>
        <fullName evidence="1">S23 ribosomal protein</fullName>
    </submittedName>
</protein>
<keyword evidence="1" id="KW-0687">Ribonucleoprotein</keyword>
<evidence type="ECO:0000313" key="1">
    <source>
        <dbReference type="EMBL" id="GAL83946.1"/>
    </source>
</evidence>
<evidence type="ECO:0000313" key="2">
    <source>
        <dbReference type="Proteomes" id="UP000030185"/>
    </source>
</evidence>
<gene>
    <name evidence="1" type="ORF">MYP_1174</name>
</gene>
<name>A0A098LAH8_9BACT</name>
<reference evidence="1 2" key="1">
    <citation type="submission" date="2014-09" db="EMBL/GenBank/DDBJ databases">
        <title>Sporocytophaga myxococcoides PG-01 genome sequencing.</title>
        <authorList>
            <person name="Liu L."/>
            <person name="Gao P.J."/>
            <person name="Chen G.J."/>
            <person name="Wang L.S."/>
        </authorList>
    </citation>
    <scope>NUCLEOTIDE SEQUENCE [LARGE SCALE GENOMIC DNA]</scope>
    <source>
        <strain evidence="1 2">PG-01</strain>
    </source>
</reference>
<dbReference type="InterPro" id="IPR012657">
    <property type="entry name" value="23S_rRNA-intervening_sequence"/>
</dbReference>
<dbReference type="Proteomes" id="UP000030185">
    <property type="component" value="Unassembled WGS sequence"/>
</dbReference>
<dbReference type="STRING" id="153721.MYP_1174"/>
<comment type="caution">
    <text evidence="1">The sequence shown here is derived from an EMBL/GenBank/DDBJ whole genome shotgun (WGS) entry which is preliminary data.</text>
</comment>
<keyword evidence="2" id="KW-1185">Reference proteome</keyword>
<dbReference type="NCBIfam" id="TIGR02436">
    <property type="entry name" value="four helix bundle protein"/>
    <property type="match status" value="1"/>
</dbReference>
<dbReference type="eggNOG" id="ENOG5032YWC">
    <property type="taxonomic scope" value="Bacteria"/>
</dbReference>
<dbReference type="PANTHER" id="PTHR38471">
    <property type="entry name" value="FOUR HELIX BUNDLE PROTEIN"/>
    <property type="match status" value="1"/>
</dbReference>
<dbReference type="SUPFAM" id="SSF158446">
    <property type="entry name" value="IVS-encoded protein-like"/>
    <property type="match status" value="1"/>
</dbReference>
<sequence length="100" mass="11195">MEVYNITSNFPKAEIYGLTIQIRRSVSSIVANIAEGCGKSSKKDFANYLQIALGSAHETEYFLLLSRDLNYISTTEHEVLNQNINEIKGMLIGLVKKVNI</sequence>
<dbReference type="Pfam" id="PF05635">
    <property type="entry name" value="23S_rRNA_IVP"/>
    <property type="match status" value="1"/>
</dbReference>
<dbReference type="AlphaFoldDB" id="A0A098LAH8"/>
<proteinExistence type="predicted"/>
<organism evidence="1 2">
    <name type="scientific">Sporocytophaga myxococcoides</name>
    <dbReference type="NCBI Taxonomy" id="153721"/>
    <lineage>
        <taxon>Bacteria</taxon>
        <taxon>Pseudomonadati</taxon>
        <taxon>Bacteroidota</taxon>
        <taxon>Cytophagia</taxon>
        <taxon>Cytophagales</taxon>
        <taxon>Cytophagaceae</taxon>
        <taxon>Sporocytophaga</taxon>
    </lineage>
</organism>
<dbReference type="CDD" id="cd16377">
    <property type="entry name" value="23S_rRNA_IVP_like"/>
    <property type="match status" value="1"/>
</dbReference>
<accession>A0A098LAH8</accession>
<dbReference type="Gene3D" id="1.20.1440.60">
    <property type="entry name" value="23S rRNA-intervening sequence"/>
    <property type="match status" value="1"/>
</dbReference>